<dbReference type="Proteomes" id="UP000178122">
    <property type="component" value="Unassembled WGS sequence"/>
</dbReference>
<proteinExistence type="predicted"/>
<comment type="caution">
    <text evidence="1">The sequence shown here is derived from an EMBL/GenBank/DDBJ whole genome shotgun (WGS) entry which is preliminary data.</text>
</comment>
<gene>
    <name evidence="1" type="ORF">A2912_05700</name>
</gene>
<reference evidence="1 2" key="1">
    <citation type="journal article" date="2016" name="Nat. Commun.">
        <title>Thousands of microbial genomes shed light on interconnected biogeochemical processes in an aquifer system.</title>
        <authorList>
            <person name="Anantharaman K."/>
            <person name="Brown C.T."/>
            <person name="Hug L.A."/>
            <person name="Sharon I."/>
            <person name="Castelle C.J."/>
            <person name="Probst A.J."/>
            <person name="Thomas B.C."/>
            <person name="Singh A."/>
            <person name="Wilkins M.J."/>
            <person name="Karaoz U."/>
            <person name="Brodie E.L."/>
            <person name="Williams K.H."/>
            <person name="Hubbard S.S."/>
            <person name="Banfield J.F."/>
        </authorList>
    </citation>
    <scope>NUCLEOTIDE SEQUENCE [LARGE SCALE GENOMIC DNA]</scope>
</reference>
<organism evidence="1 2">
    <name type="scientific">Candidatus Buchananbacteria bacterium RIFCSPLOWO2_01_FULL_40_23b</name>
    <dbReference type="NCBI Taxonomy" id="1797544"/>
    <lineage>
        <taxon>Bacteria</taxon>
        <taxon>Candidatus Buchananiibacteriota</taxon>
    </lineage>
</organism>
<dbReference type="EMBL" id="MHIN01000030">
    <property type="protein sequence ID" value="OGY54459.1"/>
    <property type="molecule type" value="Genomic_DNA"/>
</dbReference>
<evidence type="ECO:0000313" key="2">
    <source>
        <dbReference type="Proteomes" id="UP000178122"/>
    </source>
</evidence>
<dbReference type="AlphaFoldDB" id="A0A1G1YQ90"/>
<protein>
    <submittedName>
        <fullName evidence="1">Uncharacterized protein</fullName>
    </submittedName>
</protein>
<accession>A0A1G1YQ90</accession>
<sequence length="61" mass="6704">MSFGDSGSKQNHELCHQCFKPMMGTKIGKIQPAGFGQAERQGLIQACINFECFIGQKNLAK</sequence>
<evidence type="ECO:0000313" key="1">
    <source>
        <dbReference type="EMBL" id="OGY54459.1"/>
    </source>
</evidence>
<name>A0A1G1YQ90_9BACT</name>